<dbReference type="AlphaFoldDB" id="A0AAD9N8A7"/>
<reference evidence="1" key="1">
    <citation type="journal article" date="2023" name="Mol. Biol. Evol.">
        <title>Third-Generation Sequencing Reveals the Adaptive Role of the Epigenome in Three Deep-Sea Polychaetes.</title>
        <authorList>
            <person name="Perez M."/>
            <person name="Aroh O."/>
            <person name="Sun Y."/>
            <person name="Lan Y."/>
            <person name="Juniper S.K."/>
            <person name="Young C.R."/>
            <person name="Angers B."/>
            <person name="Qian P.Y."/>
        </authorList>
    </citation>
    <scope>NUCLEOTIDE SEQUENCE</scope>
    <source>
        <strain evidence="1">R07B-5</strain>
    </source>
</reference>
<protein>
    <submittedName>
        <fullName evidence="1">Uncharacterized protein</fullName>
    </submittedName>
</protein>
<dbReference type="Proteomes" id="UP001209878">
    <property type="component" value="Unassembled WGS sequence"/>
</dbReference>
<name>A0AAD9N8A7_RIDPI</name>
<dbReference type="EMBL" id="JAODUO010001625">
    <property type="protein sequence ID" value="KAK2160822.1"/>
    <property type="molecule type" value="Genomic_DNA"/>
</dbReference>
<keyword evidence="2" id="KW-1185">Reference proteome</keyword>
<sequence>MIISLTGRGISVSFVKAHSGLPSFSFGFANPEERVFQVVETTRLGEPCFT</sequence>
<evidence type="ECO:0000313" key="2">
    <source>
        <dbReference type="Proteomes" id="UP001209878"/>
    </source>
</evidence>
<comment type="caution">
    <text evidence="1">The sequence shown here is derived from an EMBL/GenBank/DDBJ whole genome shotgun (WGS) entry which is preliminary data.</text>
</comment>
<proteinExistence type="predicted"/>
<organism evidence="1 2">
    <name type="scientific">Ridgeia piscesae</name>
    <name type="common">Tubeworm</name>
    <dbReference type="NCBI Taxonomy" id="27915"/>
    <lineage>
        <taxon>Eukaryota</taxon>
        <taxon>Metazoa</taxon>
        <taxon>Spiralia</taxon>
        <taxon>Lophotrochozoa</taxon>
        <taxon>Annelida</taxon>
        <taxon>Polychaeta</taxon>
        <taxon>Sedentaria</taxon>
        <taxon>Canalipalpata</taxon>
        <taxon>Sabellida</taxon>
        <taxon>Siboglinidae</taxon>
        <taxon>Ridgeia</taxon>
    </lineage>
</organism>
<accession>A0AAD9N8A7</accession>
<gene>
    <name evidence="1" type="ORF">NP493_1625g00017</name>
</gene>
<evidence type="ECO:0000313" key="1">
    <source>
        <dbReference type="EMBL" id="KAK2160822.1"/>
    </source>
</evidence>